<comment type="caution">
    <text evidence="11">Lacks conserved residue(s) required for the propagation of feature annotation.</text>
</comment>
<keyword evidence="10 11" id="KW-0275">Fatty acid biosynthesis</keyword>
<dbReference type="Pfam" id="PF01151">
    <property type="entry name" value="ELO"/>
    <property type="match status" value="1"/>
</dbReference>
<keyword evidence="13" id="KW-1185">Reference proteome</keyword>
<dbReference type="PROSITE" id="PS01188">
    <property type="entry name" value="ELO"/>
    <property type="match status" value="1"/>
</dbReference>
<sequence>MLEGFLQIAFAEEFDFEVARAYVANKIQNYTFYVTAVYIIAIFSIRAAMTNYKSFELKVPMALWNGYLAVFSVCGFYVTSERMISEIRQKGIIGSYAQPNKFFYGRSGYWAFMLMVSKTIELGDTFFLVFRKKPLIFLHWYHHVLTFNYAIWAYTEGQPFNMYIAWLNYGVHAVMYG</sequence>
<dbReference type="Proteomes" id="UP000274131">
    <property type="component" value="Unassembled WGS sequence"/>
</dbReference>
<evidence type="ECO:0000256" key="2">
    <source>
        <dbReference type="ARBA" id="ARBA00005194"/>
    </source>
</evidence>
<evidence type="ECO:0000256" key="8">
    <source>
        <dbReference type="ARBA" id="ARBA00023098"/>
    </source>
</evidence>
<name>A0A0N4VI35_ENTVE</name>
<dbReference type="UniPathway" id="UPA00094"/>
<dbReference type="GO" id="GO:0030148">
    <property type="term" value="P:sphingolipid biosynthetic process"/>
    <property type="evidence" value="ECO:0007669"/>
    <property type="project" value="TreeGrafter"/>
</dbReference>
<protein>
    <recommendedName>
        <fullName evidence="11">Elongation of very long chain fatty acids protein</fullName>
        <ecNumber evidence="11">2.3.1.199</ecNumber>
    </recommendedName>
    <alternativeName>
        <fullName evidence="11">Very-long-chain 3-oxoacyl-CoA synthase</fullName>
    </alternativeName>
</protein>
<comment type="catalytic activity">
    <reaction evidence="11">
        <text>a very-long-chain acyl-CoA + malonyl-CoA + H(+) = a very-long-chain 3-oxoacyl-CoA + CO2 + CoA</text>
        <dbReference type="Rhea" id="RHEA:32727"/>
        <dbReference type="ChEBI" id="CHEBI:15378"/>
        <dbReference type="ChEBI" id="CHEBI:16526"/>
        <dbReference type="ChEBI" id="CHEBI:57287"/>
        <dbReference type="ChEBI" id="CHEBI:57384"/>
        <dbReference type="ChEBI" id="CHEBI:90725"/>
        <dbReference type="ChEBI" id="CHEBI:90736"/>
        <dbReference type="EC" id="2.3.1.199"/>
    </reaction>
</comment>
<keyword evidence="4 11" id="KW-0808">Transferase</keyword>
<dbReference type="OrthoDB" id="10259681at2759"/>
<keyword evidence="5 11" id="KW-0812">Transmembrane</keyword>
<dbReference type="AlphaFoldDB" id="A0A0N4VI35"/>
<reference evidence="14" key="1">
    <citation type="submission" date="2017-02" db="UniProtKB">
        <authorList>
            <consortium name="WormBaseParasite"/>
        </authorList>
    </citation>
    <scope>IDENTIFICATION</scope>
</reference>
<evidence type="ECO:0000256" key="9">
    <source>
        <dbReference type="ARBA" id="ARBA00023136"/>
    </source>
</evidence>
<dbReference type="GO" id="GO:0034625">
    <property type="term" value="P:fatty acid elongation, monounsaturated fatty acid"/>
    <property type="evidence" value="ECO:0007669"/>
    <property type="project" value="TreeGrafter"/>
</dbReference>
<gene>
    <name evidence="12" type="ORF">EVEC_LOCUS9831</name>
</gene>
<feature type="transmembrane region" description="Helical" evidence="11">
    <location>
        <begin position="109"/>
        <end position="130"/>
    </location>
</feature>
<dbReference type="GO" id="GO:0005789">
    <property type="term" value="C:endoplasmic reticulum membrane"/>
    <property type="evidence" value="ECO:0007669"/>
    <property type="project" value="TreeGrafter"/>
</dbReference>
<evidence type="ECO:0000256" key="7">
    <source>
        <dbReference type="ARBA" id="ARBA00022989"/>
    </source>
</evidence>
<comment type="subcellular location">
    <subcellularLocation>
        <location evidence="1">Membrane</location>
        <topology evidence="1">Multi-pass membrane protein</topology>
    </subcellularLocation>
</comment>
<evidence type="ECO:0000313" key="12">
    <source>
        <dbReference type="EMBL" id="VDD95080.1"/>
    </source>
</evidence>
<evidence type="ECO:0000256" key="10">
    <source>
        <dbReference type="ARBA" id="ARBA00023160"/>
    </source>
</evidence>
<dbReference type="PANTHER" id="PTHR11157:SF27">
    <property type="entry name" value="ELONGATION OF LONG CHAIN FATTY ACIDS PROTEIN 6"/>
    <property type="match status" value="1"/>
</dbReference>
<dbReference type="InterPro" id="IPR002076">
    <property type="entry name" value="ELO_fam"/>
</dbReference>
<comment type="similarity">
    <text evidence="11">Belongs to the ELO family.</text>
</comment>
<keyword evidence="3 11" id="KW-0444">Lipid biosynthesis</keyword>
<dbReference type="GO" id="GO:0034626">
    <property type="term" value="P:fatty acid elongation, polyunsaturated fatty acid"/>
    <property type="evidence" value="ECO:0007669"/>
    <property type="project" value="TreeGrafter"/>
</dbReference>
<keyword evidence="9 11" id="KW-0472">Membrane</keyword>
<dbReference type="WBParaSite" id="EVEC_0001048601-mRNA-1">
    <property type="protein sequence ID" value="EVEC_0001048601-mRNA-1"/>
    <property type="gene ID" value="EVEC_0001048601"/>
</dbReference>
<evidence type="ECO:0000256" key="5">
    <source>
        <dbReference type="ARBA" id="ARBA00022692"/>
    </source>
</evidence>
<evidence type="ECO:0000256" key="4">
    <source>
        <dbReference type="ARBA" id="ARBA00022679"/>
    </source>
</evidence>
<proteinExistence type="inferred from homology"/>
<dbReference type="EMBL" id="UXUI01010324">
    <property type="protein sequence ID" value="VDD95080.1"/>
    <property type="molecule type" value="Genomic_DNA"/>
</dbReference>
<dbReference type="PANTHER" id="PTHR11157">
    <property type="entry name" value="FATTY ACID ACYL TRANSFERASE-RELATED"/>
    <property type="match status" value="1"/>
</dbReference>
<feature type="transmembrane region" description="Helical" evidence="11">
    <location>
        <begin position="61"/>
        <end position="78"/>
    </location>
</feature>
<dbReference type="GO" id="GO:0042761">
    <property type="term" value="P:very long-chain fatty acid biosynthetic process"/>
    <property type="evidence" value="ECO:0007669"/>
    <property type="project" value="TreeGrafter"/>
</dbReference>
<keyword evidence="8 11" id="KW-0443">Lipid metabolism</keyword>
<evidence type="ECO:0000256" key="1">
    <source>
        <dbReference type="ARBA" id="ARBA00004141"/>
    </source>
</evidence>
<evidence type="ECO:0000313" key="14">
    <source>
        <dbReference type="WBParaSite" id="EVEC_0001048601-mRNA-1"/>
    </source>
</evidence>
<evidence type="ECO:0000313" key="13">
    <source>
        <dbReference type="Proteomes" id="UP000274131"/>
    </source>
</evidence>
<dbReference type="STRING" id="51028.A0A0N4VI35"/>
<evidence type="ECO:0000256" key="6">
    <source>
        <dbReference type="ARBA" id="ARBA00022832"/>
    </source>
</evidence>
<accession>A0A0N4VI35</accession>
<keyword evidence="7 11" id="KW-1133">Transmembrane helix</keyword>
<dbReference type="InterPro" id="IPR030457">
    <property type="entry name" value="ELO_CS"/>
</dbReference>
<dbReference type="GO" id="GO:0009922">
    <property type="term" value="F:fatty acid elongase activity"/>
    <property type="evidence" value="ECO:0007669"/>
    <property type="project" value="UniProtKB-EC"/>
</dbReference>
<keyword evidence="6 11" id="KW-0276">Fatty acid metabolism</keyword>
<reference evidence="12 13" key="2">
    <citation type="submission" date="2018-10" db="EMBL/GenBank/DDBJ databases">
        <authorList>
            <consortium name="Pathogen Informatics"/>
        </authorList>
    </citation>
    <scope>NUCLEOTIDE SEQUENCE [LARGE SCALE GENOMIC DNA]</scope>
</reference>
<evidence type="ECO:0000256" key="11">
    <source>
        <dbReference type="RuleBase" id="RU361115"/>
    </source>
</evidence>
<dbReference type="GO" id="GO:0019367">
    <property type="term" value="P:fatty acid elongation, saturated fatty acid"/>
    <property type="evidence" value="ECO:0007669"/>
    <property type="project" value="TreeGrafter"/>
</dbReference>
<feature type="transmembrane region" description="Helical" evidence="11">
    <location>
        <begin position="30"/>
        <end position="49"/>
    </location>
</feature>
<comment type="pathway">
    <text evidence="2">Lipid metabolism; fatty acid biosynthesis.</text>
</comment>
<evidence type="ECO:0000256" key="3">
    <source>
        <dbReference type="ARBA" id="ARBA00022516"/>
    </source>
</evidence>
<dbReference type="EC" id="2.3.1.199" evidence="11"/>
<organism evidence="14">
    <name type="scientific">Enterobius vermicularis</name>
    <name type="common">Human pinworm</name>
    <dbReference type="NCBI Taxonomy" id="51028"/>
    <lineage>
        <taxon>Eukaryota</taxon>
        <taxon>Metazoa</taxon>
        <taxon>Ecdysozoa</taxon>
        <taxon>Nematoda</taxon>
        <taxon>Chromadorea</taxon>
        <taxon>Rhabditida</taxon>
        <taxon>Spirurina</taxon>
        <taxon>Oxyuridomorpha</taxon>
        <taxon>Oxyuroidea</taxon>
        <taxon>Oxyuridae</taxon>
        <taxon>Enterobius</taxon>
    </lineage>
</organism>